<dbReference type="SUPFAM" id="SSF57701">
    <property type="entry name" value="Zn2/Cys6 DNA-binding domain"/>
    <property type="match status" value="1"/>
</dbReference>
<evidence type="ECO:0000256" key="3">
    <source>
        <dbReference type="SAM" id="MobiDB-lite"/>
    </source>
</evidence>
<dbReference type="CDD" id="cd12148">
    <property type="entry name" value="fungal_TF_MHR"/>
    <property type="match status" value="1"/>
</dbReference>
<dbReference type="GO" id="GO:0003677">
    <property type="term" value="F:DNA binding"/>
    <property type="evidence" value="ECO:0007669"/>
    <property type="project" value="InterPro"/>
</dbReference>
<evidence type="ECO:0000256" key="1">
    <source>
        <dbReference type="ARBA" id="ARBA00022723"/>
    </source>
</evidence>
<feature type="compositionally biased region" description="Low complexity" evidence="3">
    <location>
        <begin position="722"/>
        <end position="748"/>
    </location>
</feature>
<dbReference type="OrthoDB" id="2110361at2759"/>
<dbReference type="PANTHER" id="PTHR46910:SF1">
    <property type="entry name" value="MISCELLANEOUS ZN(II)2CYS6 TRANSCRIPTION FACTOR (EUROFUNG)-RELATED"/>
    <property type="match status" value="1"/>
</dbReference>
<feature type="compositionally biased region" description="Low complexity" evidence="3">
    <location>
        <begin position="27"/>
        <end position="36"/>
    </location>
</feature>
<protein>
    <submittedName>
        <fullName evidence="5">Activator of stress proteins 1</fullName>
    </submittedName>
</protein>
<evidence type="ECO:0000313" key="5">
    <source>
        <dbReference type="EMBL" id="PNS19476.1"/>
    </source>
</evidence>
<name>A0A2K1QWN7_9PEZI</name>
<dbReference type="InterPro" id="IPR050987">
    <property type="entry name" value="AtrR-like"/>
</dbReference>
<feature type="compositionally biased region" description="Low complexity" evidence="3">
    <location>
        <begin position="688"/>
        <end position="699"/>
    </location>
</feature>
<dbReference type="CDD" id="cd00067">
    <property type="entry name" value="GAL4"/>
    <property type="match status" value="1"/>
</dbReference>
<feature type="domain" description="Zn(2)-C6 fungal-type" evidence="4">
    <location>
        <begin position="49"/>
        <end position="80"/>
    </location>
</feature>
<gene>
    <name evidence="5" type="ORF">CAC42_7320</name>
</gene>
<feature type="region of interest" description="Disordered" evidence="3">
    <location>
        <begin position="624"/>
        <end position="647"/>
    </location>
</feature>
<feature type="region of interest" description="Disordered" evidence="3">
    <location>
        <begin position="1"/>
        <end position="54"/>
    </location>
</feature>
<accession>A0A2K1QWN7</accession>
<evidence type="ECO:0000313" key="6">
    <source>
        <dbReference type="Proteomes" id="UP000243797"/>
    </source>
</evidence>
<dbReference type="Pfam" id="PF04082">
    <property type="entry name" value="Fungal_trans"/>
    <property type="match status" value="1"/>
</dbReference>
<sequence>MSGPPQGYHDAMRMSDGMHSGSRTPPSHASAAALSAQKRAYRQRRKDPSCDACRERKVKCDATDASSCSECSSRSVKCQFTKETNRRMSSMKQVQDLERQLHQAKQQISQLKGMIQESGPPSAASSGTPSLVLPETNQVRDRTHFPRAAGNFFKVRRNIRNYGRGVFKPPHAYRTPGIQHLCPDAGPPLPPRHVTEHLLHQYKAILHPFQPVLHWPTFQSEIDDVYRAGSLRGVRKAWIGVFFAVLACATLVTDERHHDLDALGFVEYATGQVNTLSDEITVDHARTALMTSLYFMETNRRSAAWVWLGAALRTAQESGLHLEQPNISPMQAELRKRTWWAIYNWDRLCSLELGQSLDGADPDNEVGEPTPIDDDYMKPEGFNSLESGHKSTNTLLALIPAVRLIHQLKKTLKQRLITPSTLKIYDDHFNSIMESYPDPFPIGSSTPLDPSQLHPALTLQICRFMLYRHNLTPACRPQERQDAIARCVQVAKDTAHYVWRTTPTARTQHARLAIHPPDLSNPEWQARLRHVVPSFTVKHWWRCILILCLTGEYAPALTLIGAMSVVGPHKKVNVACGRNLAFFLDLLIQKWQSGRGVEIEGDEEMLAYASGDLQGNSNCAWAWTGSDSKKSGPGTSPNQMDPPGETYDHESVVVQPVLLTDDEEREWGGWNRVEDMIRQLQYLRGTPQSGSRQSSYYSSPDEQRPPQNHVLQHQHQYPPPQQQQQQQQHHQIPPHHGQSQTPQPHSGHGPPPYPYASPSFTNQSPSAPPQAVRSAYPPPGPPSTSSGTTAISSPMAATPSTMSTNSNPVSRISIKDII</sequence>
<dbReference type="GO" id="GO:0006351">
    <property type="term" value="P:DNA-templated transcription"/>
    <property type="evidence" value="ECO:0007669"/>
    <property type="project" value="InterPro"/>
</dbReference>
<dbReference type="PANTHER" id="PTHR46910">
    <property type="entry name" value="TRANSCRIPTION FACTOR PDR1"/>
    <property type="match status" value="1"/>
</dbReference>
<reference evidence="5 6" key="1">
    <citation type="submission" date="2017-06" db="EMBL/GenBank/DDBJ databases">
        <title>Draft genome sequence of a variant of Elsinoe murrayae.</title>
        <authorList>
            <person name="Cheng Q."/>
        </authorList>
    </citation>
    <scope>NUCLEOTIDE SEQUENCE [LARGE SCALE GENOMIC DNA]</scope>
    <source>
        <strain evidence="5 6">CQ-2017a</strain>
    </source>
</reference>
<dbReference type="SMART" id="SM00906">
    <property type="entry name" value="Fungal_trans"/>
    <property type="match status" value="1"/>
</dbReference>
<dbReference type="Proteomes" id="UP000243797">
    <property type="component" value="Unassembled WGS sequence"/>
</dbReference>
<dbReference type="Pfam" id="PF00172">
    <property type="entry name" value="Zn_clus"/>
    <property type="match status" value="1"/>
</dbReference>
<feature type="compositionally biased region" description="Low complexity" evidence="3">
    <location>
        <begin position="118"/>
        <end position="130"/>
    </location>
</feature>
<keyword evidence="6" id="KW-1185">Reference proteome</keyword>
<dbReference type="InterPro" id="IPR001138">
    <property type="entry name" value="Zn2Cys6_DnaBD"/>
</dbReference>
<dbReference type="AlphaFoldDB" id="A0A2K1QWN7"/>
<feature type="compositionally biased region" description="Polar residues" evidence="3">
    <location>
        <begin position="798"/>
        <end position="810"/>
    </location>
</feature>
<feature type="region of interest" description="Disordered" evidence="3">
    <location>
        <begin position="684"/>
        <end position="818"/>
    </location>
</feature>
<keyword evidence="1" id="KW-0479">Metal-binding</keyword>
<dbReference type="InParanoid" id="A0A2K1QWN7"/>
<dbReference type="Gene3D" id="4.10.240.10">
    <property type="entry name" value="Zn(2)-C6 fungal-type DNA-binding domain"/>
    <property type="match status" value="1"/>
</dbReference>
<organism evidence="5 6">
    <name type="scientific">Sphaceloma murrayae</name>
    <dbReference type="NCBI Taxonomy" id="2082308"/>
    <lineage>
        <taxon>Eukaryota</taxon>
        <taxon>Fungi</taxon>
        <taxon>Dikarya</taxon>
        <taxon>Ascomycota</taxon>
        <taxon>Pezizomycotina</taxon>
        <taxon>Dothideomycetes</taxon>
        <taxon>Dothideomycetidae</taxon>
        <taxon>Myriangiales</taxon>
        <taxon>Elsinoaceae</taxon>
        <taxon>Sphaceloma</taxon>
    </lineage>
</organism>
<evidence type="ECO:0000256" key="2">
    <source>
        <dbReference type="ARBA" id="ARBA00023242"/>
    </source>
</evidence>
<dbReference type="PROSITE" id="PS00463">
    <property type="entry name" value="ZN2_CY6_FUNGAL_1"/>
    <property type="match status" value="1"/>
</dbReference>
<feature type="compositionally biased region" description="Low complexity" evidence="3">
    <location>
        <begin position="783"/>
        <end position="794"/>
    </location>
</feature>
<keyword evidence="2" id="KW-0539">Nucleus</keyword>
<dbReference type="STRING" id="2082308.A0A2K1QWN7"/>
<dbReference type="InterPro" id="IPR036864">
    <property type="entry name" value="Zn2-C6_fun-type_DNA-bd_sf"/>
</dbReference>
<proteinExistence type="predicted"/>
<comment type="caution">
    <text evidence="5">The sequence shown here is derived from an EMBL/GenBank/DDBJ whole genome shotgun (WGS) entry which is preliminary data.</text>
</comment>
<dbReference type="GO" id="GO:0008270">
    <property type="term" value="F:zinc ion binding"/>
    <property type="evidence" value="ECO:0007669"/>
    <property type="project" value="InterPro"/>
</dbReference>
<evidence type="ECO:0000259" key="4">
    <source>
        <dbReference type="PROSITE" id="PS50048"/>
    </source>
</evidence>
<dbReference type="EMBL" id="NKHZ01000031">
    <property type="protein sequence ID" value="PNS19476.1"/>
    <property type="molecule type" value="Genomic_DNA"/>
</dbReference>
<dbReference type="SMART" id="SM00066">
    <property type="entry name" value="GAL4"/>
    <property type="match status" value="1"/>
</dbReference>
<dbReference type="PROSITE" id="PS50048">
    <property type="entry name" value="ZN2_CY6_FUNGAL_2"/>
    <property type="match status" value="1"/>
</dbReference>
<dbReference type="InterPro" id="IPR007219">
    <property type="entry name" value="XnlR_reg_dom"/>
</dbReference>
<dbReference type="GO" id="GO:0000981">
    <property type="term" value="F:DNA-binding transcription factor activity, RNA polymerase II-specific"/>
    <property type="evidence" value="ECO:0007669"/>
    <property type="project" value="InterPro"/>
</dbReference>
<feature type="region of interest" description="Disordered" evidence="3">
    <location>
        <begin position="112"/>
        <end position="137"/>
    </location>
</feature>